<keyword evidence="1" id="KW-0472">Membrane</keyword>
<proteinExistence type="predicted"/>
<dbReference type="Proteomes" id="UP000223913">
    <property type="component" value="Unassembled WGS sequence"/>
</dbReference>
<evidence type="ECO:0000313" key="2">
    <source>
        <dbReference type="EMBL" id="PHN04461.1"/>
    </source>
</evidence>
<keyword evidence="1" id="KW-1133">Transmembrane helix</keyword>
<reference evidence="2 3" key="1">
    <citation type="submission" date="2017-10" db="EMBL/GenBank/DDBJ databases">
        <title>The draft genome sequence of Lewinella nigricans NBRC 102662.</title>
        <authorList>
            <person name="Wang K."/>
        </authorList>
    </citation>
    <scope>NUCLEOTIDE SEQUENCE [LARGE SCALE GENOMIC DNA]</scope>
    <source>
        <strain evidence="2 3">NBRC 102662</strain>
    </source>
</reference>
<comment type="caution">
    <text evidence="2">The sequence shown here is derived from an EMBL/GenBank/DDBJ whole genome shotgun (WGS) entry which is preliminary data.</text>
</comment>
<organism evidence="2 3">
    <name type="scientific">Flavilitoribacter nigricans (strain ATCC 23147 / DSM 23189 / NBRC 102662 / NCIMB 1420 / SS-2)</name>
    <name type="common">Lewinella nigricans</name>
    <dbReference type="NCBI Taxonomy" id="1122177"/>
    <lineage>
        <taxon>Bacteria</taxon>
        <taxon>Pseudomonadati</taxon>
        <taxon>Bacteroidota</taxon>
        <taxon>Saprospiria</taxon>
        <taxon>Saprospirales</taxon>
        <taxon>Lewinellaceae</taxon>
        <taxon>Flavilitoribacter</taxon>
    </lineage>
</organism>
<protein>
    <recommendedName>
        <fullName evidence="4">Zinc-finger domain-containing protein</fullName>
    </recommendedName>
</protein>
<evidence type="ECO:0008006" key="4">
    <source>
        <dbReference type="Google" id="ProtNLM"/>
    </source>
</evidence>
<dbReference type="RefSeq" id="WP_099152034.1">
    <property type="nucleotide sequence ID" value="NZ_PDUD01000025.1"/>
</dbReference>
<gene>
    <name evidence="2" type="ORF">CRP01_20855</name>
</gene>
<evidence type="ECO:0000313" key="3">
    <source>
        <dbReference type="Proteomes" id="UP000223913"/>
    </source>
</evidence>
<sequence>MEYQPIKDLLDRYFEGETTLEEEKQLRAYFTDGPVDKRLQPYAPLFQWAAREQEQQLELAKASQMIDRIERKESRIVRLGTGPRLWILRVAAVLALLVGMWWAYEFRQTTDQTAEVDWSKYEITDEREALNITRGAFLRASKTLNEGANAAAEQMDRMQEIGKFFK</sequence>
<keyword evidence="1" id="KW-0812">Transmembrane</keyword>
<evidence type="ECO:0000256" key="1">
    <source>
        <dbReference type="SAM" id="Phobius"/>
    </source>
</evidence>
<dbReference type="EMBL" id="PDUD01000025">
    <property type="protein sequence ID" value="PHN04461.1"/>
    <property type="molecule type" value="Genomic_DNA"/>
</dbReference>
<accession>A0A2D0N7H1</accession>
<keyword evidence="3" id="KW-1185">Reference proteome</keyword>
<dbReference type="OrthoDB" id="1098521at2"/>
<name>A0A2D0N7H1_FLAN2</name>
<feature type="transmembrane region" description="Helical" evidence="1">
    <location>
        <begin position="85"/>
        <end position="104"/>
    </location>
</feature>
<dbReference type="AlphaFoldDB" id="A0A2D0N7H1"/>